<keyword evidence="3 5" id="KW-0809">Transit peptide</keyword>
<evidence type="ECO:0000313" key="8">
    <source>
        <dbReference type="Proteomes" id="UP000789759"/>
    </source>
</evidence>
<dbReference type="InterPro" id="IPR017453">
    <property type="entry name" value="GCV_H_sub"/>
</dbReference>
<keyword evidence="5" id="KW-0496">Mitochondrion</keyword>
<comment type="similarity">
    <text evidence="1 5">Belongs to the GcvH family.</text>
</comment>
<protein>
    <recommendedName>
        <fullName evidence="5">Glycine cleavage system H protein</fullName>
    </recommendedName>
</protein>
<feature type="domain" description="Lipoyl-binding" evidence="6">
    <location>
        <begin position="62"/>
        <end position="144"/>
    </location>
</feature>
<dbReference type="PROSITE" id="PS50968">
    <property type="entry name" value="BIOTINYL_LIPOYL"/>
    <property type="match status" value="1"/>
</dbReference>
<reference evidence="7" key="1">
    <citation type="submission" date="2021-06" db="EMBL/GenBank/DDBJ databases">
        <authorList>
            <person name="Kallberg Y."/>
            <person name="Tangrot J."/>
            <person name="Rosling A."/>
        </authorList>
    </citation>
    <scope>NUCLEOTIDE SEQUENCE</scope>
    <source>
        <strain evidence="7">FL966</strain>
    </source>
</reference>
<dbReference type="GO" id="GO:0005960">
    <property type="term" value="C:glycine cleavage complex"/>
    <property type="evidence" value="ECO:0007669"/>
    <property type="project" value="UniProtKB-UniRule"/>
</dbReference>
<dbReference type="AlphaFoldDB" id="A0A9N9HVC4"/>
<comment type="subunit">
    <text evidence="5">The glycine cleavage system is composed of four proteins: P, T, L and H.</text>
</comment>
<comment type="subcellular location">
    <subcellularLocation>
        <location evidence="5">Mitochondrion</location>
    </subcellularLocation>
</comment>
<accession>A0A9N9HVC4</accession>
<gene>
    <name evidence="7" type="ORF">CPELLU_LOCUS12173</name>
</gene>
<dbReference type="InterPro" id="IPR003016">
    <property type="entry name" value="2-oxoA_DH_lipoyl-BS"/>
</dbReference>
<dbReference type="PANTHER" id="PTHR11715:SF3">
    <property type="entry name" value="GLYCINE CLEAVAGE SYSTEM H PROTEIN-RELATED"/>
    <property type="match status" value="1"/>
</dbReference>
<dbReference type="NCBIfam" id="NF002270">
    <property type="entry name" value="PRK01202.1"/>
    <property type="match status" value="1"/>
</dbReference>
<dbReference type="GO" id="GO:0009249">
    <property type="term" value="P:protein lipoylation"/>
    <property type="evidence" value="ECO:0007669"/>
    <property type="project" value="TreeGrafter"/>
</dbReference>
<dbReference type="GO" id="GO:0005739">
    <property type="term" value="C:mitochondrion"/>
    <property type="evidence" value="ECO:0007669"/>
    <property type="project" value="UniProtKB-SubCell"/>
</dbReference>
<keyword evidence="2 4" id="KW-0450">Lipoyl</keyword>
<dbReference type="SUPFAM" id="SSF51230">
    <property type="entry name" value="Single hybrid motif"/>
    <property type="match status" value="1"/>
</dbReference>
<dbReference type="PANTHER" id="PTHR11715">
    <property type="entry name" value="GLYCINE CLEAVAGE SYSTEM H PROTEIN"/>
    <property type="match status" value="1"/>
</dbReference>
<evidence type="ECO:0000256" key="4">
    <source>
        <dbReference type="PIRSR" id="PIRSR617453-50"/>
    </source>
</evidence>
<dbReference type="OrthoDB" id="10264154at2759"/>
<dbReference type="PROSITE" id="PS00189">
    <property type="entry name" value="LIPOYL"/>
    <property type="match status" value="1"/>
</dbReference>
<dbReference type="InterPro" id="IPR011053">
    <property type="entry name" value="Single_hybrid_motif"/>
</dbReference>
<feature type="modified residue" description="N6-lipoyllysine" evidence="4">
    <location>
        <position position="103"/>
    </location>
</feature>
<evidence type="ECO:0000256" key="2">
    <source>
        <dbReference type="ARBA" id="ARBA00022823"/>
    </source>
</evidence>
<proteinExistence type="inferred from homology"/>
<dbReference type="InterPro" id="IPR002930">
    <property type="entry name" value="GCV_H"/>
</dbReference>
<sequence>MLGFISPKLAPSYIPKFRSAILRNEFGSVFASRFGASFREYSSKKVKKYTKEHEWIHVERDLGTIGITHYAQNALGDVVFVEVPEVGTVVEQSGTCGALESVKAASDIYAPVSGKIIEVNQNLEKSPGLINKSPEADGWLCKIQLSKLSELDNLMEEHEYHKHCEESESH</sequence>
<name>A0A9N9HVC4_9GLOM</name>
<comment type="caution">
    <text evidence="7">The sequence shown here is derived from an EMBL/GenBank/DDBJ whole genome shotgun (WGS) entry which is preliminary data.</text>
</comment>
<keyword evidence="8" id="KW-1185">Reference proteome</keyword>
<dbReference type="CDD" id="cd06848">
    <property type="entry name" value="GCS_H"/>
    <property type="match status" value="1"/>
</dbReference>
<evidence type="ECO:0000256" key="3">
    <source>
        <dbReference type="ARBA" id="ARBA00022946"/>
    </source>
</evidence>
<evidence type="ECO:0000313" key="7">
    <source>
        <dbReference type="EMBL" id="CAG8707872.1"/>
    </source>
</evidence>
<dbReference type="EMBL" id="CAJVQA010011508">
    <property type="protein sequence ID" value="CAG8707872.1"/>
    <property type="molecule type" value="Genomic_DNA"/>
</dbReference>
<dbReference type="GO" id="GO:0019464">
    <property type="term" value="P:glycine decarboxylation via glycine cleavage system"/>
    <property type="evidence" value="ECO:0007669"/>
    <property type="project" value="UniProtKB-UniRule"/>
</dbReference>
<dbReference type="InterPro" id="IPR033753">
    <property type="entry name" value="GCV_H/Fam206"/>
</dbReference>
<dbReference type="InterPro" id="IPR000089">
    <property type="entry name" value="Biotin_lipoyl"/>
</dbReference>
<dbReference type="NCBIfam" id="TIGR00527">
    <property type="entry name" value="gcvH"/>
    <property type="match status" value="1"/>
</dbReference>
<comment type="cofactor">
    <cofactor evidence="5">
        <name>(R)-lipoate</name>
        <dbReference type="ChEBI" id="CHEBI:83088"/>
    </cofactor>
    <text evidence="5">Binds 1 lipoyl cofactor covalently.</text>
</comment>
<dbReference type="Gene3D" id="2.40.50.100">
    <property type="match status" value="1"/>
</dbReference>
<evidence type="ECO:0000259" key="6">
    <source>
        <dbReference type="PROSITE" id="PS50968"/>
    </source>
</evidence>
<dbReference type="HAMAP" id="MF_00272">
    <property type="entry name" value="GcvH"/>
    <property type="match status" value="1"/>
</dbReference>
<dbReference type="Proteomes" id="UP000789759">
    <property type="component" value="Unassembled WGS sequence"/>
</dbReference>
<evidence type="ECO:0000256" key="5">
    <source>
        <dbReference type="RuleBase" id="RU364055"/>
    </source>
</evidence>
<comment type="function">
    <text evidence="5">The H protein shuttles the methylamine group of glycine from the P protein to the T protein.</text>
</comment>
<organism evidence="7 8">
    <name type="scientific">Cetraspora pellucida</name>
    <dbReference type="NCBI Taxonomy" id="1433469"/>
    <lineage>
        <taxon>Eukaryota</taxon>
        <taxon>Fungi</taxon>
        <taxon>Fungi incertae sedis</taxon>
        <taxon>Mucoromycota</taxon>
        <taxon>Glomeromycotina</taxon>
        <taxon>Glomeromycetes</taxon>
        <taxon>Diversisporales</taxon>
        <taxon>Gigasporaceae</taxon>
        <taxon>Cetraspora</taxon>
    </lineage>
</organism>
<dbReference type="Pfam" id="PF01597">
    <property type="entry name" value="GCV_H"/>
    <property type="match status" value="1"/>
</dbReference>
<evidence type="ECO:0000256" key="1">
    <source>
        <dbReference type="ARBA" id="ARBA00009249"/>
    </source>
</evidence>